<reference evidence="2" key="1">
    <citation type="journal article" date="2023" name="Front. Plant Sci.">
        <title>Chromosomal-level genome assembly of Melastoma candidum provides insights into trichome evolution.</title>
        <authorList>
            <person name="Zhong Y."/>
            <person name="Wu W."/>
            <person name="Sun C."/>
            <person name="Zou P."/>
            <person name="Liu Y."/>
            <person name="Dai S."/>
            <person name="Zhou R."/>
        </authorList>
    </citation>
    <scope>NUCLEOTIDE SEQUENCE [LARGE SCALE GENOMIC DNA]</scope>
</reference>
<dbReference type="Proteomes" id="UP001057402">
    <property type="component" value="Chromosome 3"/>
</dbReference>
<evidence type="ECO:0000313" key="1">
    <source>
        <dbReference type="EMBL" id="KAI4383000.1"/>
    </source>
</evidence>
<dbReference type="EMBL" id="CM042882">
    <property type="protein sequence ID" value="KAI4383000.1"/>
    <property type="molecule type" value="Genomic_DNA"/>
</dbReference>
<proteinExistence type="predicted"/>
<organism evidence="1 2">
    <name type="scientific">Melastoma candidum</name>
    <dbReference type="NCBI Taxonomy" id="119954"/>
    <lineage>
        <taxon>Eukaryota</taxon>
        <taxon>Viridiplantae</taxon>
        <taxon>Streptophyta</taxon>
        <taxon>Embryophyta</taxon>
        <taxon>Tracheophyta</taxon>
        <taxon>Spermatophyta</taxon>
        <taxon>Magnoliopsida</taxon>
        <taxon>eudicotyledons</taxon>
        <taxon>Gunneridae</taxon>
        <taxon>Pentapetalae</taxon>
        <taxon>rosids</taxon>
        <taxon>malvids</taxon>
        <taxon>Myrtales</taxon>
        <taxon>Melastomataceae</taxon>
        <taxon>Melastomatoideae</taxon>
        <taxon>Melastomateae</taxon>
        <taxon>Melastoma</taxon>
    </lineage>
</organism>
<comment type="caution">
    <text evidence="1">The sequence shown here is derived from an EMBL/GenBank/DDBJ whole genome shotgun (WGS) entry which is preliminary data.</text>
</comment>
<accession>A0ACB9RWB8</accession>
<name>A0ACB9RWB8_9MYRT</name>
<protein>
    <submittedName>
        <fullName evidence="1">Uncharacterized protein</fullName>
    </submittedName>
</protein>
<sequence length="437" mass="47071">MALPRLLLPSLLVLSSSLLLLPTTCHGRTPRHHLPAESAPGHPARRLASASASVKLVNVDNYGARANGKDDSAAFLKAWDAACSTEGAVLVIPKDKTYHLKPTTFSGPCKSNFTFMIYGTIKASTHMSDYKEDARHWLLFESLDNFTLQGGRGFINGNGRKWWEKSCKVNKSLPCKAAPTAVTFYKCNNLKVADLIIQNAQQMHLTFEHCVNVKALNLLISAPEKSPNTDGIHVANTENILIKGCVIRTGDDCISIVTGSKGVLATDIVCGPGHGISIGSLGADNSANYVSNVVIDRARFTGSTNGVRIKTWQGGSGYAKNIVFQNIQMRNVSNPIIVNQNYCDQKNPCPAQASAVKVSDVVYRNIRGTSATKVAINFDCSKTHPCTGILLQDIDLSLSVDVMNPASDSDSKQQSSAAAATTNYNNVEYKLMGKVSP</sequence>
<evidence type="ECO:0000313" key="2">
    <source>
        <dbReference type="Proteomes" id="UP001057402"/>
    </source>
</evidence>
<keyword evidence="2" id="KW-1185">Reference proteome</keyword>
<gene>
    <name evidence="1" type="ORF">MLD38_008886</name>
</gene>